<evidence type="ECO:0000259" key="2">
    <source>
        <dbReference type="Pfam" id="PF07238"/>
    </source>
</evidence>
<name>A0A345YH67_9SPHN</name>
<dbReference type="Pfam" id="PF07238">
    <property type="entry name" value="PilZ"/>
    <property type="match status" value="1"/>
</dbReference>
<keyword evidence="4" id="KW-1185">Reference proteome</keyword>
<dbReference type="GO" id="GO:0035438">
    <property type="term" value="F:cyclic-di-GMP binding"/>
    <property type="evidence" value="ECO:0007669"/>
    <property type="project" value="InterPro"/>
</dbReference>
<gene>
    <name evidence="3" type="ORF">DVR09_13955</name>
</gene>
<evidence type="ECO:0000256" key="1">
    <source>
        <dbReference type="SAM" id="MobiDB-lite"/>
    </source>
</evidence>
<protein>
    <submittedName>
        <fullName evidence="3">PilZ domain-containing protein</fullName>
    </submittedName>
</protein>
<accession>A0A345YH67</accession>
<feature type="region of interest" description="Disordered" evidence="1">
    <location>
        <begin position="1"/>
        <end position="28"/>
    </location>
</feature>
<organism evidence="3 4">
    <name type="scientific">Erythrobacter aureus</name>
    <dbReference type="NCBI Taxonomy" id="2182384"/>
    <lineage>
        <taxon>Bacteria</taxon>
        <taxon>Pseudomonadati</taxon>
        <taxon>Pseudomonadota</taxon>
        <taxon>Alphaproteobacteria</taxon>
        <taxon>Sphingomonadales</taxon>
        <taxon>Erythrobacteraceae</taxon>
        <taxon>Erythrobacter/Porphyrobacter group</taxon>
        <taxon>Erythrobacter</taxon>
    </lineage>
</organism>
<reference evidence="4" key="1">
    <citation type="submission" date="2018-07" db="EMBL/GenBank/DDBJ databases">
        <title>Genome sequence of Erythrobacter strain YH-07, an antagonistic bacterium isolated from Yellow Sea.</title>
        <authorList>
            <person name="Tang T."/>
            <person name="Liu Q."/>
            <person name="Sun X."/>
        </authorList>
    </citation>
    <scope>NUCLEOTIDE SEQUENCE [LARGE SCALE GENOMIC DNA]</scope>
    <source>
        <strain evidence="4">YH-07</strain>
    </source>
</reference>
<feature type="domain" description="PilZ" evidence="2">
    <location>
        <begin position="23"/>
        <end position="96"/>
    </location>
</feature>
<dbReference type="SUPFAM" id="SSF141371">
    <property type="entry name" value="PilZ domain-like"/>
    <property type="match status" value="2"/>
</dbReference>
<evidence type="ECO:0000313" key="3">
    <source>
        <dbReference type="EMBL" id="AXK43269.1"/>
    </source>
</evidence>
<proteinExistence type="predicted"/>
<dbReference type="OrthoDB" id="7429037at2"/>
<dbReference type="KEGG" id="err:DVR09_13955"/>
<evidence type="ECO:0000313" key="4">
    <source>
        <dbReference type="Proteomes" id="UP000254508"/>
    </source>
</evidence>
<dbReference type="EMBL" id="CP031357">
    <property type="protein sequence ID" value="AXK43269.1"/>
    <property type="molecule type" value="Genomic_DNA"/>
</dbReference>
<sequence length="200" mass="21624">MRNSAPRGLSNMAIGSQPVLQPERRQEDRSIRTFRPACIEAEGKAYLATMKDISEYGCGFEGAIPLTPGQPVRYRWSSRAFVTATVVWVDGARFGLMNDAPCDVGTNAGFPYRSVRIPFEHSASVFVCGRRIDAAALNIAQKGLCIALDEPIPEGCLCTIEVCGATFPNAAIRWLQGGSAGLALEKPMSLRALAFLTNPE</sequence>
<dbReference type="InterPro" id="IPR009875">
    <property type="entry name" value="PilZ_domain"/>
</dbReference>
<dbReference type="AlphaFoldDB" id="A0A345YH67"/>
<dbReference type="Proteomes" id="UP000254508">
    <property type="component" value="Chromosome"/>
</dbReference>